<feature type="region of interest" description="Disordered" evidence="1">
    <location>
        <begin position="54"/>
        <end position="73"/>
    </location>
</feature>
<name>A0A484M587_9ASTE</name>
<organism evidence="2 3">
    <name type="scientific">Cuscuta campestris</name>
    <dbReference type="NCBI Taxonomy" id="132261"/>
    <lineage>
        <taxon>Eukaryota</taxon>
        <taxon>Viridiplantae</taxon>
        <taxon>Streptophyta</taxon>
        <taxon>Embryophyta</taxon>
        <taxon>Tracheophyta</taxon>
        <taxon>Spermatophyta</taxon>
        <taxon>Magnoliopsida</taxon>
        <taxon>eudicotyledons</taxon>
        <taxon>Gunneridae</taxon>
        <taxon>Pentapetalae</taxon>
        <taxon>asterids</taxon>
        <taxon>lamiids</taxon>
        <taxon>Solanales</taxon>
        <taxon>Convolvulaceae</taxon>
        <taxon>Cuscuteae</taxon>
        <taxon>Cuscuta</taxon>
        <taxon>Cuscuta subgen. Grammica</taxon>
        <taxon>Cuscuta sect. Cleistogrammica</taxon>
    </lineage>
</organism>
<feature type="compositionally biased region" description="Low complexity" evidence="1">
    <location>
        <begin position="63"/>
        <end position="72"/>
    </location>
</feature>
<evidence type="ECO:0000313" key="3">
    <source>
        <dbReference type="Proteomes" id="UP000595140"/>
    </source>
</evidence>
<dbReference type="EMBL" id="OOIL02002583">
    <property type="protein sequence ID" value="VFQ83739.1"/>
    <property type="molecule type" value="Genomic_DNA"/>
</dbReference>
<reference evidence="2 3" key="1">
    <citation type="submission" date="2018-04" db="EMBL/GenBank/DDBJ databases">
        <authorList>
            <person name="Vogel A."/>
        </authorList>
    </citation>
    <scope>NUCLEOTIDE SEQUENCE [LARGE SCALE GENOMIC DNA]</scope>
</reference>
<gene>
    <name evidence="2" type="ORF">CCAM_LOCUS25515</name>
</gene>
<protein>
    <submittedName>
        <fullName evidence="2">Uncharacterized protein</fullName>
    </submittedName>
</protein>
<dbReference type="AlphaFoldDB" id="A0A484M587"/>
<keyword evidence="3" id="KW-1185">Reference proteome</keyword>
<accession>A0A484M587</accession>
<evidence type="ECO:0000256" key="1">
    <source>
        <dbReference type="SAM" id="MobiDB-lite"/>
    </source>
</evidence>
<dbReference type="Proteomes" id="UP000595140">
    <property type="component" value="Unassembled WGS sequence"/>
</dbReference>
<proteinExistence type="predicted"/>
<sequence length="87" mass="9213">MGDVDANVIRSNEGARTWSAVQLLWVGDGGLLLPPRFGRTPVGFANTISLAGASLRPSPPSSSKPFASLSTSTHSIDMYSKSTVVWH</sequence>
<evidence type="ECO:0000313" key="2">
    <source>
        <dbReference type="EMBL" id="VFQ83739.1"/>
    </source>
</evidence>